<evidence type="ECO:0000313" key="6">
    <source>
        <dbReference type="WBParaSite" id="nRc.2.0.1.t13993-RA"/>
    </source>
</evidence>
<evidence type="ECO:0000313" key="5">
    <source>
        <dbReference type="Proteomes" id="UP000887565"/>
    </source>
</evidence>
<evidence type="ECO:0000256" key="1">
    <source>
        <dbReference type="ARBA" id="ARBA00010761"/>
    </source>
</evidence>
<feature type="region of interest" description="Disordered" evidence="4">
    <location>
        <begin position="43"/>
        <end position="81"/>
    </location>
</feature>
<protein>
    <submittedName>
        <fullName evidence="6">Ribosomal protein S3</fullName>
    </submittedName>
</protein>
<dbReference type="WBParaSite" id="nRc.2.0.1.t13993-RA">
    <property type="protein sequence ID" value="nRc.2.0.1.t13993-RA"/>
    <property type="gene ID" value="nRc.2.0.1.g13993"/>
</dbReference>
<organism evidence="5 6">
    <name type="scientific">Romanomermis culicivorax</name>
    <name type="common">Nematode worm</name>
    <dbReference type="NCBI Taxonomy" id="13658"/>
    <lineage>
        <taxon>Eukaryota</taxon>
        <taxon>Metazoa</taxon>
        <taxon>Ecdysozoa</taxon>
        <taxon>Nematoda</taxon>
        <taxon>Enoplea</taxon>
        <taxon>Dorylaimia</taxon>
        <taxon>Mermithida</taxon>
        <taxon>Mermithoidea</taxon>
        <taxon>Mermithidae</taxon>
        <taxon>Romanomermis</taxon>
    </lineage>
</organism>
<keyword evidence="3" id="KW-0687">Ribonucleoprotein</keyword>
<accession>A0A915IKQ4</accession>
<name>A0A915IKQ4_ROMCU</name>
<dbReference type="AlphaFoldDB" id="A0A915IKQ4"/>
<evidence type="ECO:0000256" key="2">
    <source>
        <dbReference type="ARBA" id="ARBA00022980"/>
    </source>
</evidence>
<feature type="compositionally biased region" description="Basic and acidic residues" evidence="4">
    <location>
        <begin position="54"/>
        <end position="63"/>
    </location>
</feature>
<reference evidence="6" key="1">
    <citation type="submission" date="2022-11" db="UniProtKB">
        <authorList>
            <consortium name="WormBaseParasite"/>
        </authorList>
    </citation>
    <scope>IDENTIFICATION</scope>
</reference>
<evidence type="ECO:0000256" key="4">
    <source>
        <dbReference type="SAM" id="MobiDB-lite"/>
    </source>
</evidence>
<dbReference type="InterPro" id="IPR036419">
    <property type="entry name" value="Ribosomal_S3_C_sf"/>
</dbReference>
<evidence type="ECO:0000256" key="3">
    <source>
        <dbReference type="ARBA" id="ARBA00023274"/>
    </source>
</evidence>
<dbReference type="GO" id="GO:1990904">
    <property type="term" value="C:ribonucleoprotein complex"/>
    <property type="evidence" value="ECO:0007669"/>
    <property type="project" value="UniProtKB-KW"/>
</dbReference>
<sequence length="81" mass="8958">MLNFDVIRLGVLGIKVKIMLPHDPKGICGPRTPLPDHIQIVEPKDEQPPATPYSEHKEVKKLDGMPPTGMPPQPLGFQVDL</sequence>
<keyword evidence="2" id="KW-0689">Ribosomal protein</keyword>
<comment type="similarity">
    <text evidence="1">Belongs to the universal ribosomal protein uS3 family.</text>
</comment>
<dbReference type="GO" id="GO:0005840">
    <property type="term" value="C:ribosome"/>
    <property type="evidence" value="ECO:0007669"/>
    <property type="project" value="UniProtKB-KW"/>
</dbReference>
<dbReference type="Proteomes" id="UP000887565">
    <property type="component" value="Unplaced"/>
</dbReference>
<dbReference type="Gene3D" id="3.30.1140.32">
    <property type="entry name" value="Ribosomal protein S3, C-terminal domain"/>
    <property type="match status" value="1"/>
</dbReference>
<proteinExistence type="inferred from homology"/>
<keyword evidence="5" id="KW-1185">Reference proteome</keyword>